<protein>
    <submittedName>
        <fullName evidence="1">Uncharacterized protein</fullName>
    </submittedName>
</protein>
<evidence type="ECO:0000313" key="2">
    <source>
        <dbReference type="Proteomes" id="UP000199306"/>
    </source>
</evidence>
<evidence type="ECO:0000313" key="1">
    <source>
        <dbReference type="EMBL" id="SFP76673.1"/>
    </source>
</evidence>
<dbReference type="STRING" id="1079859.SAMN04515674_105315"/>
<dbReference type="OrthoDB" id="919410at2"/>
<name>A0A1I5T0W9_9BACT</name>
<dbReference type="Proteomes" id="UP000199306">
    <property type="component" value="Unassembled WGS sequence"/>
</dbReference>
<accession>A0A1I5T0W9</accession>
<sequence>MLDFETQIKPYLLGASKKEFPKELLHPYYEQSKKVKSNISETFADIYPGFLDKNRPKEKKEYKAYRQDIFKNLVLPFRTKVRNQFNSIRNAEDFYIHFPDTKKVDEKDTLEYYCEKEFGMHKSVSNWVWNEWLPLFLQDPNAVGVILPVETDNPNKFRDVRGLFIPCENVIMFAQGRFAVLKSLEKSTYIDSNGKIKKDGIILYFFDHDSYSIATQISEIREGGTLSSQFYLLGIETLQTEENTVAYFKFPEHYSPEFPVFNVGMIVKESQEFGKYNLYDTIIADAIPHLQTAMQRANDKEISALHHTALREWQYTQKKCSCENGKVQKELLDADNNFLMYAQENCPKCGGSGYTAFVDSLEIMLVTPPDPSGFDDDKKPAAMPTPPGGYIEGSIEPLKAFREEFEYEIRDAYKALGMEHLNESPLVQSGVSKKYDRGELSQLLTNVSRFIKEEIFDTVFTCIDSIRYGFSGKSGEQLPQVSCPKRFDLSTEEITREELAQAISNNFDSGIVDSKTLKYIEQAAGKESDFYRRYELRMKIDPYRNLTNEAKSFEIANLFVTGNRSTEQFTQQLRKLYFSKNFDACLQEALISDSEFWNKDTKTQKAILESINDSLFSVIDKDKEVVSLVLRPSVDIKNNNQKGIN</sequence>
<organism evidence="1 2">
    <name type="scientific">Pseudarcicella hirudinis</name>
    <dbReference type="NCBI Taxonomy" id="1079859"/>
    <lineage>
        <taxon>Bacteria</taxon>
        <taxon>Pseudomonadati</taxon>
        <taxon>Bacteroidota</taxon>
        <taxon>Cytophagia</taxon>
        <taxon>Cytophagales</taxon>
        <taxon>Flectobacillaceae</taxon>
        <taxon>Pseudarcicella</taxon>
    </lineage>
</organism>
<keyword evidence="2" id="KW-1185">Reference proteome</keyword>
<dbReference type="EMBL" id="FOXH01000005">
    <property type="protein sequence ID" value="SFP76673.1"/>
    <property type="molecule type" value="Genomic_DNA"/>
</dbReference>
<gene>
    <name evidence="1" type="ORF">SAMN04515674_105315</name>
</gene>
<dbReference type="RefSeq" id="WP_092016926.1">
    <property type="nucleotide sequence ID" value="NZ_FOXH01000005.1"/>
</dbReference>
<dbReference type="AlphaFoldDB" id="A0A1I5T0W9"/>
<reference evidence="1 2" key="1">
    <citation type="submission" date="2016-10" db="EMBL/GenBank/DDBJ databases">
        <authorList>
            <person name="de Groot N.N."/>
        </authorList>
    </citation>
    <scope>NUCLEOTIDE SEQUENCE [LARGE SCALE GENOMIC DNA]</scope>
    <source>
        <strain evidence="2">E92,LMG 26720,CCM 7988</strain>
    </source>
</reference>
<proteinExistence type="predicted"/>